<reference evidence="5" key="1">
    <citation type="journal article" date="2019" name="Int. J. Syst. Evol. Microbiol.">
        <title>The Global Catalogue of Microorganisms (GCM) 10K type strain sequencing project: providing services to taxonomists for standard genome sequencing and annotation.</title>
        <authorList>
            <consortium name="The Broad Institute Genomics Platform"/>
            <consortium name="The Broad Institute Genome Sequencing Center for Infectious Disease"/>
            <person name="Wu L."/>
            <person name="Ma J."/>
        </authorList>
    </citation>
    <scope>NUCLEOTIDE SEQUENCE [LARGE SCALE GENOMIC DNA]</scope>
    <source>
        <strain evidence="5">KCTC 42587</strain>
    </source>
</reference>
<name>A0ABW5KP67_9FLAO</name>
<proteinExistence type="predicted"/>
<dbReference type="SMART" id="SM00342">
    <property type="entry name" value="HTH_ARAC"/>
    <property type="match status" value="1"/>
</dbReference>
<dbReference type="InterPro" id="IPR053142">
    <property type="entry name" value="PchR_regulatory_protein"/>
</dbReference>
<dbReference type="SUPFAM" id="SSF46689">
    <property type="entry name" value="Homeodomain-like"/>
    <property type="match status" value="1"/>
</dbReference>
<keyword evidence="5" id="KW-1185">Reference proteome</keyword>
<protein>
    <submittedName>
        <fullName evidence="4">Helix-turn-helix domain-containing protein</fullName>
    </submittedName>
</protein>
<accession>A0ABW5KP67</accession>
<dbReference type="InterPro" id="IPR018060">
    <property type="entry name" value="HTH_AraC"/>
</dbReference>
<sequence length="342" mass="38510">MKTAYLKAHSTKDAFTQLQQEFGGSLTTHYKEYILEVDGPLGKGSIKGVPLKDGMSYLEFNMVFFTNVELTIATPDKHPIFFTYCSEGNFSHSFGKQTAKHQLESFQTGILTSKQALDNVLYFSAHTPTKVTLIAVQTFSLPGYTNTQSLKNKLRETFFENSTNTEFVYIGSHNLQIAEKINQLQAITQKGLVRSLLIQGLVHVILALEIQQHSDDAKLKAKQTGSLTFSEMKTIKAVSDYVNEHSDTQITITDLYTEFGLSPSKLQEGFKLMHGHTVAEYIKEVRIKKAEVLLKSTDMNISQVVYTIGLTSRSYFSKIFKEKYNCSPKDYKISQRNTSISA</sequence>
<dbReference type="PANTHER" id="PTHR47893:SF1">
    <property type="entry name" value="REGULATORY PROTEIN PCHR"/>
    <property type="match status" value="1"/>
</dbReference>
<dbReference type="InterPro" id="IPR009057">
    <property type="entry name" value="Homeodomain-like_sf"/>
</dbReference>
<feature type="domain" description="HTH araC/xylS-type" evidence="3">
    <location>
        <begin position="236"/>
        <end position="334"/>
    </location>
</feature>
<evidence type="ECO:0000256" key="1">
    <source>
        <dbReference type="ARBA" id="ARBA00023015"/>
    </source>
</evidence>
<dbReference type="Gene3D" id="1.10.10.60">
    <property type="entry name" value="Homeodomain-like"/>
    <property type="match status" value="2"/>
</dbReference>
<keyword evidence="2" id="KW-0804">Transcription</keyword>
<dbReference type="PANTHER" id="PTHR47893">
    <property type="entry name" value="REGULATORY PROTEIN PCHR"/>
    <property type="match status" value="1"/>
</dbReference>
<dbReference type="PROSITE" id="PS01124">
    <property type="entry name" value="HTH_ARAC_FAMILY_2"/>
    <property type="match status" value="1"/>
</dbReference>
<evidence type="ECO:0000259" key="3">
    <source>
        <dbReference type="PROSITE" id="PS01124"/>
    </source>
</evidence>
<gene>
    <name evidence="4" type="ORF">ACFSQP_01825</name>
</gene>
<evidence type="ECO:0000313" key="4">
    <source>
        <dbReference type="EMBL" id="MFD2550544.1"/>
    </source>
</evidence>
<evidence type="ECO:0000256" key="2">
    <source>
        <dbReference type="ARBA" id="ARBA00023163"/>
    </source>
</evidence>
<evidence type="ECO:0000313" key="5">
    <source>
        <dbReference type="Proteomes" id="UP001597472"/>
    </source>
</evidence>
<organism evidence="4 5">
    <name type="scientific">Bizionia sediminis</name>
    <dbReference type="NCBI Taxonomy" id="1737064"/>
    <lineage>
        <taxon>Bacteria</taxon>
        <taxon>Pseudomonadati</taxon>
        <taxon>Bacteroidota</taxon>
        <taxon>Flavobacteriia</taxon>
        <taxon>Flavobacteriales</taxon>
        <taxon>Flavobacteriaceae</taxon>
        <taxon>Bizionia</taxon>
    </lineage>
</organism>
<dbReference type="RefSeq" id="WP_376891330.1">
    <property type="nucleotide sequence ID" value="NZ_JBHULS010000001.1"/>
</dbReference>
<dbReference type="EMBL" id="JBHULS010000001">
    <property type="protein sequence ID" value="MFD2550544.1"/>
    <property type="molecule type" value="Genomic_DNA"/>
</dbReference>
<keyword evidence="1" id="KW-0805">Transcription regulation</keyword>
<comment type="caution">
    <text evidence="4">The sequence shown here is derived from an EMBL/GenBank/DDBJ whole genome shotgun (WGS) entry which is preliminary data.</text>
</comment>
<dbReference type="Pfam" id="PF12833">
    <property type="entry name" value="HTH_18"/>
    <property type="match status" value="1"/>
</dbReference>
<dbReference type="Proteomes" id="UP001597472">
    <property type="component" value="Unassembled WGS sequence"/>
</dbReference>